<dbReference type="EMBL" id="LGRB01000012">
    <property type="protein sequence ID" value="OCT48123.1"/>
    <property type="molecule type" value="Genomic_DNA"/>
</dbReference>
<proteinExistence type="predicted"/>
<comment type="caution">
    <text evidence="2">The sequence shown here is derived from an EMBL/GenBank/DDBJ whole genome shotgun (WGS) entry which is preliminary data.</text>
</comment>
<dbReference type="VEuPathDB" id="FungiDB:CLCR_04410"/>
<feature type="compositionally biased region" description="Polar residues" evidence="1">
    <location>
        <begin position="25"/>
        <end position="46"/>
    </location>
</feature>
<evidence type="ECO:0000256" key="1">
    <source>
        <dbReference type="SAM" id="MobiDB-lite"/>
    </source>
</evidence>
<feature type="region of interest" description="Disordered" evidence="1">
    <location>
        <begin position="1"/>
        <end position="61"/>
    </location>
</feature>
<protein>
    <submittedName>
        <fullName evidence="2">Uncharacterized protein</fullName>
    </submittedName>
</protein>
<feature type="region of interest" description="Disordered" evidence="1">
    <location>
        <begin position="126"/>
        <end position="150"/>
    </location>
</feature>
<keyword evidence="3" id="KW-1185">Reference proteome</keyword>
<reference evidence="3" key="1">
    <citation type="submission" date="2015-07" db="EMBL/GenBank/DDBJ databases">
        <authorList>
            <person name="Teixeira M.M."/>
            <person name="Souza R.C."/>
            <person name="Almeida L.G."/>
            <person name="Vicente V.A."/>
            <person name="de Hoog S."/>
            <person name="Bocca A.L."/>
            <person name="de Almeida S.R."/>
            <person name="Vasconcelos A.T."/>
            <person name="Felipe M.S."/>
        </authorList>
    </citation>
    <scope>NUCLEOTIDE SEQUENCE [LARGE SCALE GENOMIC DNA]</scope>
    <source>
        <strain evidence="3">KSF</strain>
    </source>
</reference>
<evidence type="ECO:0000313" key="3">
    <source>
        <dbReference type="Proteomes" id="UP000094526"/>
    </source>
</evidence>
<dbReference type="AlphaFoldDB" id="A0A1C1CHX5"/>
<name>A0A1C1CHX5_9EURO</name>
<gene>
    <name evidence="2" type="ORF">CLCR_04410</name>
</gene>
<sequence>MSSPDIPRRASLDVPPERTPYNKVRLNSTRIHQTYSHGRHLSTANPFVSGPFPPLSRPRKAEGFTRGRYNIAPLINVTEPACIPPYYLAATSARSKQSRPPPPQQERTEVAGALGLGLHHLEFECQSSREVPSRPRPFSTTGDPNDFSPL</sequence>
<organism evidence="2 3">
    <name type="scientific">Cladophialophora carrionii</name>
    <dbReference type="NCBI Taxonomy" id="86049"/>
    <lineage>
        <taxon>Eukaryota</taxon>
        <taxon>Fungi</taxon>
        <taxon>Dikarya</taxon>
        <taxon>Ascomycota</taxon>
        <taxon>Pezizomycotina</taxon>
        <taxon>Eurotiomycetes</taxon>
        <taxon>Chaetothyriomycetidae</taxon>
        <taxon>Chaetothyriales</taxon>
        <taxon>Herpotrichiellaceae</taxon>
        <taxon>Cladophialophora</taxon>
    </lineage>
</organism>
<evidence type="ECO:0000313" key="2">
    <source>
        <dbReference type="EMBL" id="OCT48123.1"/>
    </source>
</evidence>
<dbReference type="Proteomes" id="UP000094526">
    <property type="component" value="Unassembled WGS sequence"/>
</dbReference>
<feature type="compositionally biased region" description="Basic and acidic residues" evidence="1">
    <location>
        <begin position="1"/>
        <end position="11"/>
    </location>
</feature>
<accession>A0A1C1CHX5</accession>